<reference evidence="1" key="1">
    <citation type="submission" date="2017-02" db="EMBL/GenBank/DDBJ databases">
        <title>Emergence of VIM metallo-beta-lactamase producing Alcaligenes faecalis in GAZA, Palestine.</title>
        <authorList>
            <person name="Al Laham N."/>
            <person name="Chavda K."/>
            <person name="Cienfuegos V."/>
            <person name="Kreiswirth B."/>
            <person name="Chen L."/>
        </authorList>
    </citation>
    <scope>NUCLEOTIDE SEQUENCE</scope>
    <source>
        <strain evidence="1">GZAF1</strain>
        <plasmid evidence="1">pGZAF1_VIM</plasmid>
    </source>
</reference>
<name>A0A1Z3MKV7_ALCFA</name>
<evidence type="ECO:0000313" key="1">
    <source>
        <dbReference type="EMBL" id="ASD48442.1"/>
    </source>
</evidence>
<protein>
    <submittedName>
        <fullName evidence="1">Uncharacterized protein</fullName>
    </submittedName>
</protein>
<keyword evidence="1" id="KW-0614">Plasmid</keyword>
<dbReference type="Gene3D" id="1.10.260.40">
    <property type="entry name" value="lambda repressor-like DNA-binding domains"/>
    <property type="match status" value="1"/>
</dbReference>
<sequence length="208" mass="22704">MASTTINRKNLARQILAGRAIAKLTRVELAKLASMAHPTVKLAEDGDSTVSEEALGKICRALENLGFEFLDGTNTPSLAFHEQNEIESAGITADASMPGWVRRIYPRRLDARSLFNDLEACGVQVDNVNVLLDLCATSEGSWMDTIGELASKGRKYGIHFQWRDVVNTEGLRHALRIYSLPPATLNALEQNITKPGDALELSGNVANQ</sequence>
<dbReference type="SUPFAM" id="SSF47413">
    <property type="entry name" value="lambda repressor-like DNA-binding domains"/>
    <property type="match status" value="1"/>
</dbReference>
<dbReference type="EMBL" id="KY623659">
    <property type="protein sequence ID" value="ASD48442.1"/>
    <property type="molecule type" value="Genomic_DNA"/>
</dbReference>
<organism evidence="1">
    <name type="scientific">Alcaligenes faecalis</name>
    <dbReference type="NCBI Taxonomy" id="511"/>
    <lineage>
        <taxon>Bacteria</taxon>
        <taxon>Pseudomonadati</taxon>
        <taxon>Pseudomonadota</taxon>
        <taxon>Betaproteobacteria</taxon>
        <taxon>Burkholderiales</taxon>
        <taxon>Alcaligenaceae</taxon>
        <taxon>Alcaligenes</taxon>
    </lineage>
</organism>
<geneLocation type="plasmid" evidence="1">
    <name>pGZAF1_VIM</name>
</geneLocation>
<accession>A0A1Z3MKV7</accession>
<dbReference type="GO" id="GO:0003677">
    <property type="term" value="F:DNA binding"/>
    <property type="evidence" value="ECO:0007669"/>
    <property type="project" value="InterPro"/>
</dbReference>
<dbReference type="InterPro" id="IPR010982">
    <property type="entry name" value="Lambda_DNA-bd_dom_sf"/>
</dbReference>
<dbReference type="RefSeq" id="WP_086069330.1">
    <property type="nucleotide sequence ID" value="NZ_KY623659.1"/>
</dbReference>
<proteinExistence type="predicted"/>
<dbReference type="AlphaFoldDB" id="A0A1Z3MKV7"/>